<protein>
    <submittedName>
        <fullName evidence="1">Uncharacterized protein</fullName>
    </submittedName>
</protein>
<evidence type="ECO:0000313" key="1">
    <source>
        <dbReference type="EMBL" id="RAL43608.1"/>
    </source>
</evidence>
<dbReference type="EMBL" id="NQVE01000154">
    <property type="protein sequence ID" value="RAL43608.1"/>
    <property type="molecule type" value="Genomic_DNA"/>
</dbReference>
<gene>
    <name evidence="1" type="ORF">DM860_017351</name>
</gene>
<accession>A0A328DGB5</accession>
<proteinExistence type="predicted"/>
<sequence length="202" mass="22819">MDSGRSGFETAVAHTCDGTTSSDDDCGSYFFVKNIKNTLAYPLSSCEIMQYFFLISGYFTNVTVRDDHFKAKKHKKRMNSSGSSPFESSWVKLVGNIGSISSGDLYRGIHCGKEVTVMICDFENLDKTLAKFSYKRAVARCKAQALKVINDMFSELEIGHWLVPEATMANKPLLKETNVFQLRYIFLYFLVGEKHLCGETHR</sequence>
<comment type="caution">
    <text evidence="1">The sequence shown here is derived from an EMBL/GenBank/DDBJ whole genome shotgun (WGS) entry which is preliminary data.</text>
</comment>
<name>A0A328DGB5_9ASTE</name>
<dbReference type="AlphaFoldDB" id="A0A328DGB5"/>
<reference evidence="1 2" key="1">
    <citation type="submission" date="2018-06" db="EMBL/GenBank/DDBJ databases">
        <title>The Genome of Cuscuta australis (Dodder) Provides Insight into the Evolution of Plant Parasitism.</title>
        <authorList>
            <person name="Liu H."/>
        </authorList>
    </citation>
    <scope>NUCLEOTIDE SEQUENCE [LARGE SCALE GENOMIC DNA]</scope>
    <source>
        <strain evidence="2">cv. Yunnan</strain>
        <tissue evidence="1">Vines</tissue>
    </source>
</reference>
<keyword evidence="2" id="KW-1185">Reference proteome</keyword>
<evidence type="ECO:0000313" key="2">
    <source>
        <dbReference type="Proteomes" id="UP000249390"/>
    </source>
</evidence>
<organism evidence="1 2">
    <name type="scientific">Cuscuta australis</name>
    <dbReference type="NCBI Taxonomy" id="267555"/>
    <lineage>
        <taxon>Eukaryota</taxon>
        <taxon>Viridiplantae</taxon>
        <taxon>Streptophyta</taxon>
        <taxon>Embryophyta</taxon>
        <taxon>Tracheophyta</taxon>
        <taxon>Spermatophyta</taxon>
        <taxon>Magnoliopsida</taxon>
        <taxon>eudicotyledons</taxon>
        <taxon>Gunneridae</taxon>
        <taxon>Pentapetalae</taxon>
        <taxon>asterids</taxon>
        <taxon>lamiids</taxon>
        <taxon>Solanales</taxon>
        <taxon>Convolvulaceae</taxon>
        <taxon>Cuscuteae</taxon>
        <taxon>Cuscuta</taxon>
        <taxon>Cuscuta subgen. Grammica</taxon>
        <taxon>Cuscuta sect. Cleistogrammica</taxon>
    </lineage>
</organism>
<dbReference type="Proteomes" id="UP000249390">
    <property type="component" value="Unassembled WGS sequence"/>
</dbReference>